<name>A0A1F4W254_UNCKA</name>
<dbReference type="EMBL" id="MEVT01000006">
    <property type="protein sequence ID" value="OGC63450.1"/>
    <property type="molecule type" value="Genomic_DNA"/>
</dbReference>
<gene>
    <name evidence="1" type="ORF">A2264_01840</name>
</gene>
<protein>
    <submittedName>
        <fullName evidence="1">Uncharacterized protein</fullName>
    </submittedName>
</protein>
<reference evidence="1 2" key="1">
    <citation type="journal article" date="2016" name="Nat. Commun.">
        <title>Thousands of microbial genomes shed light on interconnected biogeochemical processes in an aquifer system.</title>
        <authorList>
            <person name="Anantharaman K."/>
            <person name="Brown C.T."/>
            <person name="Hug L.A."/>
            <person name="Sharon I."/>
            <person name="Castelle C.J."/>
            <person name="Probst A.J."/>
            <person name="Thomas B.C."/>
            <person name="Singh A."/>
            <person name="Wilkins M.J."/>
            <person name="Karaoz U."/>
            <person name="Brodie E.L."/>
            <person name="Williams K.H."/>
            <person name="Hubbard S.S."/>
            <person name="Banfield J.F."/>
        </authorList>
    </citation>
    <scope>NUCLEOTIDE SEQUENCE [LARGE SCALE GENOMIC DNA]</scope>
</reference>
<evidence type="ECO:0000313" key="2">
    <source>
        <dbReference type="Proteomes" id="UP000176614"/>
    </source>
</evidence>
<organism evidence="1 2">
    <name type="scientific">candidate division WWE3 bacterium RIFOXYA2_FULL_46_9</name>
    <dbReference type="NCBI Taxonomy" id="1802636"/>
    <lineage>
        <taxon>Bacteria</taxon>
        <taxon>Katanobacteria</taxon>
    </lineage>
</organism>
<proteinExistence type="predicted"/>
<dbReference type="Proteomes" id="UP000176614">
    <property type="component" value="Unassembled WGS sequence"/>
</dbReference>
<evidence type="ECO:0000313" key="1">
    <source>
        <dbReference type="EMBL" id="OGC63450.1"/>
    </source>
</evidence>
<accession>A0A1F4W254</accession>
<dbReference type="AlphaFoldDB" id="A0A1F4W254"/>
<sequence length="100" mass="11476">MMPNVAPPVWSVPRVFNMDDPFEAEAWKWITFEAKQYTDPKDFAARAILIFDIPRWASLVYQELQFQDALFADAFKAQCEAEGWVLKGDVFKQAPKGAMS</sequence>
<comment type="caution">
    <text evidence="1">The sequence shown here is derived from an EMBL/GenBank/DDBJ whole genome shotgun (WGS) entry which is preliminary data.</text>
</comment>